<evidence type="ECO:0000313" key="11">
    <source>
        <dbReference type="Proteomes" id="UP000516346"/>
    </source>
</evidence>
<evidence type="ECO:0000256" key="4">
    <source>
        <dbReference type="ARBA" id="ARBA00022692"/>
    </source>
</evidence>
<dbReference type="Gene3D" id="1.10.357.140">
    <property type="entry name" value="UbiA prenyltransferase"/>
    <property type="match status" value="1"/>
</dbReference>
<comment type="subcellular location">
    <subcellularLocation>
        <location evidence="1 9">Cell membrane</location>
        <topology evidence="1 9">Multi-pass membrane protein</topology>
    </subcellularLocation>
</comment>
<comment type="miscellaneous">
    <text evidence="9">Carbon 2 of the heme B porphyrin ring is defined according to the Fischer nomenclature.</text>
</comment>
<evidence type="ECO:0000256" key="8">
    <source>
        <dbReference type="ARBA" id="ARBA00047690"/>
    </source>
</evidence>
<gene>
    <name evidence="9 10" type="primary">cyoE</name>
    <name evidence="10" type="ORF">ICW73_01495</name>
</gene>
<comment type="catalytic activity">
    <reaction evidence="8 9">
        <text>heme b + (2E,6E)-farnesyl diphosphate + H2O = Fe(II)-heme o + diphosphate</text>
        <dbReference type="Rhea" id="RHEA:28070"/>
        <dbReference type="ChEBI" id="CHEBI:15377"/>
        <dbReference type="ChEBI" id="CHEBI:33019"/>
        <dbReference type="ChEBI" id="CHEBI:60344"/>
        <dbReference type="ChEBI" id="CHEBI:60530"/>
        <dbReference type="ChEBI" id="CHEBI:175763"/>
        <dbReference type="EC" id="2.5.1.141"/>
    </reaction>
</comment>
<feature type="transmembrane region" description="Helical" evidence="9">
    <location>
        <begin position="79"/>
        <end position="100"/>
    </location>
</feature>
<evidence type="ECO:0000256" key="7">
    <source>
        <dbReference type="ARBA" id="ARBA00023136"/>
    </source>
</evidence>
<dbReference type="InterPro" id="IPR044878">
    <property type="entry name" value="UbiA_sf"/>
</dbReference>
<comment type="pathway">
    <text evidence="9">Porphyrin-containing compound metabolism; heme O biosynthesis; heme O from protoheme: step 1/1.</text>
</comment>
<feature type="transmembrane region" description="Helical" evidence="9">
    <location>
        <begin position="208"/>
        <end position="227"/>
    </location>
</feature>
<dbReference type="PROSITE" id="PS00943">
    <property type="entry name" value="UBIA"/>
    <property type="match status" value="1"/>
</dbReference>
<evidence type="ECO:0000256" key="3">
    <source>
        <dbReference type="ARBA" id="ARBA00022679"/>
    </source>
</evidence>
<keyword evidence="7 9" id="KW-0472">Membrane</keyword>
<keyword evidence="6 9" id="KW-0350">Heme biosynthesis</keyword>
<dbReference type="InterPro" id="IPR006369">
    <property type="entry name" value="Protohaem_IX_farnesylTrfase"/>
</dbReference>
<evidence type="ECO:0000313" key="10">
    <source>
        <dbReference type="EMBL" id="QNS02102.1"/>
    </source>
</evidence>
<dbReference type="NCBIfam" id="NF003348">
    <property type="entry name" value="PRK04375.1-1"/>
    <property type="match status" value="1"/>
</dbReference>
<dbReference type="EMBL" id="CP061275">
    <property type="protein sequence ID" value="QNS02102.1"/>
    <property type="molecule type" value="Genomic_DNA"/>
</dbReference>
<keyword evidence="3 9" id="KW-0808">Transferase</keyword>
<feature type="transmembrane region" description="Helical" evidence="9">
    <location>
        <begin position="35"/>
        <end position="59"/>
    </location>
</feature>
<dbReference type="AlphaFoldDB" id="A0A7H1B047"/>
<dbReference type="UniPathway" id="UPA00834">
    <property type="reaction ID" value="UER00712"/>
</dbReference>
<feature type="transmembrane region" description="Helical" evidence="9">
    <location>
        <begin position="159"/>
        <end position="184"/>
    </location>
</feature>
<sequence length="284" mass="32738">MFRCFLELCKPGIVIGNIISIMGSFLFASHSKIDFLLFFNTILGTSLVIASSCVFNNLIDVDIDKKMNRTKNRVLAKNVIMPLSVLYFGVVIGLLGVIILGVFVNFTSMCLSIFGFFVYVVLYTLYYKRKSTCSTFIGSFSGSIPSVIGYTAVTNSIDLFSIFLFLIFIFWQMSHFYSISVLWLNDYKKANIPVFSVINGIFLTKKHILYYVFGFTVSSALLTIFGYLSYKFLFLLFSINVYWLFLSYYNCKDKKNNIYAQKLFYYSIFVIVCFNFFMSIDHIF</sequence>
<feature type="transmembrane region" description="Helical" evidence="9">
    <location>
        <begin position="233"/>
        <end position="251"/>
    </location>
</feature>
<evidence type="ECO:0000256" key="6">
    <source>
        <dbReference type="ARBA" id="ARBA00023133"/>
    </source>
</evidence>
<comment type="function">
    <text evidence="9">Converts heme B (protoheme IX) to heme O by substitution of the vinyl group on carbon 2 of heme B porphyrin ring with a hydroxyethyl farnesyl side group.</text>
</comment>
<keyword evidence="2 9" id="KW-1003">Cell membrane</keyword>
<feature type="transmembrane region" description="Helical" evidence="9">
    <location>
        <begin position="12"/>
        <end position="29"/>
    </location>
</feature>
<evidence type="ECO:0000256" key="5">
    <source>
        <dbReference type="ARBA" id="ARBA00022989"/>
    </source>
</evidence>
<accession>A0A7H1B047</accession>
<reference evidence="10 11" key="1">
    <citation type="submission" date="2020-09" db="EMBL/GenBank/DDBJ databases">
        <title>Genome sequence of the banana aphid, Pentalonia nigronervosa Coquerel (Hemiptera: Aphididae) and its symbionts.</title>
        <authorList>
            <person name="Mathers T.C."/>
            <person name="Mugford S.T."/>
            <person name="Hogenhout S.A."/>
            <person name="Tripathi L."/>
        </authorList>
    </citation>
    <scope>NUCLEOTIDE SEQUENCE [LARGE SCALE GENOMIC DNA]</scope>
    <source>
        <strain evidence="10">Ba4</strain>
    </source>
</reference>
<feature type="transmembrane region" description="Helical" evidence="9">
    <location>
        <begin position="106"/>
        <end position="126"/>
    </location>
</feature>
<proteinExistence type="inferred from homology"/>
<dbReference type="Pfam" id="PF01040">
    <property type="entry name" value="UbiA"/>
    <property type="match status" value="1"/>
</dbReference>
<keyword evidence="4 9" id="KW-0812">Transmembrane</keyword>
<dbReference type="NCBIfam" id="TIGR01473">
    <property type="entry name" value="cyoE_ctaB"/>
    <property type="match status" value="1"/>
</dbReference>
<dbReference type="FunFam" id="1.10.357.140:FF:000001">
    <property type="entry name" value="Protoheme IX farnesyltransferase"/>
    <property type="match status" value="1"/>
</dbReference>
<dbReference type="HAMAP" id="MF_00154">
    <property type="entry name" value="CyoE_CtaB"/>
    <property type="match status" value="1"/>
</dbReference>
<dbReference type="GO" id="GO:0048034">
    <property type="term" value="P:heme O biosynthetic process"/>
    <property type="evidence" value="ECO:0007669"/>
    <property type="project" value="UniProtKB-UniRule"/>
</dbReference>
<feature type="transmembrane region" description="Helical" evidence="9">
    <location>
        <begin position="263"/>
        <end position="280"/>
    </location>
</feature>
<evidence type="ECO:0000256" key="1">
    <source>
        <dbReference type="ARBA" id="ARBA00004651"/>
    </source>
</evidence>
<evidence type="ECO:0000256" key="9">
    <source>
        <dbReference type="HAMAP-Rule" id="MF_00154"/>
    </source>
</evidence>
<comment type="similarity">
    <text evidence="9">Belongs to the UbiA prenyltransferase family. Protoheme IX farnesyltransferase subfamily.</text>
</comment>
<dbReference type="PANTHER" id="PTHR43448:SF2">
    <property type="entry name" value="PROTOHEME IX FARNESYLTRANSFERASE, MITOCHONDRIAL"/>
    <property type="match status" value="1"/>
</dbReference>
<dbReference type="InterPro" id="IPR000537">
    <property type="entry name" value="UbiA_prenyltransferase"/>
</dbReference>
<protein>
    <recommendedName>
        <fullName evidence="9">Protoheme IX farnesyltransferase</fullName>
        <ecNumber evidence="9">2.5.1.141</ecNumber>
    </recommendedName>
    <alternativeName>
        <fullName evidence="9">Heme B farnesyltransferase</fullName>
    </alternativeName>
    <alternativeName>
        <fullName evidence="9">Heme O synthase</fullName>
    </alternativeName>
</protein>
<dbReference type="Proteomes" id="UP000516346">
    <property type="component" value="Chromosome"/>
</dbReference>
<organism evidence="10 11">
    <name type="scientific">Buchnera aphidicola</name>
    <name type="common">Pentalonia nigronervosa</name>
    <dbReference type="NCBI Taxonomy" id="1309793"/>
    <lineage>
        <taxon>Bacteria</taxon>
        <taxon>Pseudomonadati</taxon>
        <taxon>Pseudomonadota</taxon>
        <taxon>Gammaproteobacteria</taxon>
        <taxon>Enterobacterales</taxon>
        <taxon>Erwiniaceae</taxon>
        <taxon>Buchnera</taxon>
    </lineage>
</organism>
<dbReference type="PANTHER" id="PTHR43448">
    <property type="entry name" value="PROTOHEME IX FARNESYLTRANSFERASE, MITOCHONDRIAL"/>
    <property type="match status" value="1"/>
</dbReference>
<dbReference type="GO" id="GO:0005886">
    <property type="term" value="C:plasma membrane"/>
    <property type="evidence" value="ECO:0007669"/>
    <property type="project" value="UniProtKB-SubCell"/>
</dbReference>
<dbReference type="CDD" id="cd13957">
    <property type="entry name" value="PT_UbiA_Cox10"/>
    <property type="match status" value="1"/>
</dbReference>
<dbReference type="GO" id="GO:0008495">
    <property type="term" value="F:protoheme IX farnesyltransferase activity"/>
    <property type="evidence" value="ECO:0007669"/>
    <property type="project" value="UniProtKB-UniRule"/>
</dbReference>
<feature type="transmembrane region" description="Helical" evidence="9">
    <location>
        <begin position="133"/>
        <end position="153"/>
    </location>
</feature>
<keyword evidence="5 9" id="KW-1133">Transmembrane helix</keyword>
<dbReference type="EC" id="2.5.1.141" evidence="9"/>
<dbReference type="InterPro" id="IPR030470">
    <property type="entry name" value="UbiA_prenylTrfase_CS"/>
</dbReference>
<name>A0A7H1B047_9GAMM</name>
<evidence type="ECO:0000256" key="2">
    <source>
        <dbReference type="ARBA" id="ARBA00022475"/>
    </source>
</evidence>